<dbReference type="EMBL" id="BARV01030349">
    <property type="protein sequence ID" value="GAI40309.1"/>
    <property type="molecule type" value="Genomic_DNA"/>
</dbReference>
<organism evidence="1">
    <name type="scientific">marine sediment metagenome</name>
    <dbReference type="NCBI Taxonomy" id="412755"/>
    <lineage>
        <taxon>unclassified sequences</taxon>
        <taxon>metagenomes</taxon>
        <taxon>ecological metagenomes</taxon>
    </lineage>
</organism>
<dbReference type="InterPro" id="IPR029063">
    <property type="entry name" value="SAM-dependent_MTases_sf"/>
</dbReference>
<reference evidence="1" key="1">
    <citation type="journal article" date="2014" name="Front. Microbiol.">
        <title>High frequency of phylogenetically diverse reductive dehalogenase-homologous genes in deep subseafloor sedimentary metagenomes.</title>
        <authorList>
            <person name="Kawai M."/>
            <person name="Futagami T."/>
            <person name="Toyoda A."/>
            <person name="Takaki Y."/>
            <person name="Nishi S."/>
            <person name="Hori S."/>
            <person name="Arai W."/>
            <person name="Tsubouchi T."/>
            <person name="Morono Y."/>
            <person name="Uchiyama I."/>
            <person name="Ito T."/>
            <person name="Fujiyama A."/>
            <person name="Inagaki F."/>
            <person name="Takami H."/>
        </authorList>
    </citation>
    <scope>NUCLEOTIDE SEQUENCE</scope>
    <source>
        <strain evidence="1">Expedition CK06-06</strain>
    </source>
</reference>
<accession>X1QAK4</accession>
<protein>
    <recommendedName>
        <fullName evidence="2">DNA methylase N-4/N-6 domain-containing protein</fullName>
    </recommendedName>
</protein>
<sequence length="141" mass="16460">ICTDALDVKGKYDLVYIDTPYISSKGVGVDYLEFYHFLEGLVKYNKWETLIDWKSKHLRIKHGKSIWNDKNKIYQAFDTLFKKFADSILVVSYRSDGIPSDADLMSLLKKYKAKVIELNRKNYKYVLSNNGESQELLFVAE</sequence>
<evidence type="ECO:0000313" key="1">
    <source>
        <dbReference type="EMBL" id="GAI40309.1"/>
    </source>
</evidence>
<gene>
    <name evidence="1" type="ORF">S06H3_48214</name>
</gene>
<feature type="non-terminal residue" evidence="1">
    <location>
        <position position="1"/>
    </location>
</feature>
<evidence type="ECO:0008006" key="2">
    <source>
        <dbReference type="Google" id="ProtNLM"/>
    </source>
</evidence>
<dbReference type="SUPFAM" id="SSF53335">
    <property type="entry name" value="S-adenosyl-L-methionine-dependent methyltransferases"/>
    <property type="match status" value="1"/>
</dbReference>
<proteinExistence type="predicted"/>
<dbReference type="AlphaFoldDB" id="X1QAK4"/>
<name>X1QAK4_9ZZZZ</name>
<comment type="caution">
    <text evidence="1">The sequence shown here is derived from an EMBL/GenBank/DDBJ whole genome shotgun (WGS) entry which is preliminary data.</text>
</comment>